<dbReference type="AlphaFoldDB" id="A0A7X0KZ87"/>
<protein>
    <submittedName>
        <fullName evidence="2">Putative phosphoribosyltransferase</fullName>
    </submittedName>
</protein>
<gene>
    <name evidence="2" type="ORF">BKA00_003096</name>
</gene>
<dbReference type="Proteomes" id="UP000546324">
    <property type="component" value="Unassembled WGS sequence"/>
</dbReference>
<reference evidence="2 3" key="1">
    <citation type="submission" date="2020-08" db="EMBL/GenBank/DDBJ databases">
        <title>Sequencing the genomes of 1000 actinobacteria strains.</title>
        <authorList>
            <person name="Klenk H.-P."/>
        </authorList>
    </citation>
    <scope>NUCLEOTIDE SEQUENCE [LARGE SCALE GENOMIC DNA]</scope>
    <source>
        <strain evidence="2 3">DSM 43675</strain>
    </source>
</reference>
<dbReference type="RefSeq" id="WP_185025698.1">
    <property type="nucleotide sequence ID" value="NZ_JACHMQ010000001.1"/>
</dbReference>
<dbReference type="Gene3D" id="3.30.1310.20">
    <property type="entry name" value="PRTase-like"/>
    <property type="match status" value="1"/>
</dbReference>
<dbReference type="SUPFAM" id="SSF53271">
    <property type="entry name" value="PRTase-like"/>
    <property type="match status" value="1"/>
</dbReference>
<proteinExistence type="predicted"/>
<dbReference type="EMBL" id="JACHMQ010000001">
    <property type="protein sequence ID" value="MBB6396182.1"/>
    <property type="molecule type" value="Genomic_DNA"/>
</dbReference>
<keyword evidence="2" id="KW-0808">Transferase</keyword>
<accession>A0A7X0KZ87</accession>
<dbReference type="GO" id="GO:0016757">
    <property type="term" value="F:glycosyltransferase activity"/>
    <property type="evidence" value="ECO:0007669"/>
    <property type="project" value="UniProtKB-KW"/>
</dbReference>
<keyword evidence="2" id="KW-0328">Glycosyltransferase</keyword>
<feature type="domain" description="Phosphoribosyltransferase" evidence="1">
    <location>
        <begin position="31"/>
        <end position="202"/>
    </location>
</feature>
<comment type="caution">
    <text evidence="2">The sequence shown here is derived from an EMBL/GenBank/DDBJ whole genome shotgun (WGS) entry which is preliminary data.</text>
</comment>
<dbReference type="InterPro" id="IPR029057">
    <property type="entry name" value="PRTase-like"/>
</dbReference>
<dbReference type="Pfam" id="PF00156">
    <property type="entry name" value="Pribosyltran"/>
    <property type="match status" value="1"/>
</dbReference>
<dbReference type="Gene3D" id="3.40.50.2020">
    <property type="match status" value="1"/>
</dbReference>
<evidence type="ECO:0000313" key="2">
    <source>
        <dbReference type="EMBL" id="MBB6396182.1"/>
    </source>
</evidence>
<organism evidence="2 3">
    <name type="scientific">Actinomadura coerulea</name>
    <dbReference type="NCBI Taxonomy" id="46159"/>
    <lineage>
        <taxon>Bacteria</taxon>
        <taxon>Bacillati</taxon>
        <taxon>Actinomycetota</taxon>
        <taxon>Actinomycetes</taxon>
        <taxon>Streptosporangiales</taxon>
        <taxon>Thermomonosporaceae</taxon>
        <taxon>Actinomadura</taxon>
    </lineage>
</organism>
<dbReference type="InterPro" id="IPR000836">
    <property type="entry name" value="PRTase_dom"/>
</dbReference>
<keyword evidence="3" id="KW-1185">Reference proteome</keyword>
<name>A0A7X0KZ87_9ACTN</name>
<dbReference type="CDD" id="cd06223">
    <property type="entry name" value="PRTases_typeI"/>
    <property type="match status" value="1"/>
</dbReference>
<sequence>MPWNRSAGRGARRPGTVRLPYTDRAEAGRVLAARLATMGLEGAVVLALPRGGVPVGHEIARHLRAPLDVLVTRKIGYPPQPELGVGAIAEGGAPVFDDGLLVRLGLSEDDLAPTVEAERAELDRRVAAYRGGRPLPRVAGRPVIVVDDGLATGGTARAAVRAVRGRGPSRLVLAVPVGAAETVRSLEAEVDDLVVPVAPWDFRAVGQWYRDFEQLGDADVTAWLRRSARAGGEAPGGPGDPGRE</sequence>
<evidence type="ECO:0000259" key="1">
    <source>
        <dbReference type="Pfam" id="PF00156"/>
    </source>
</evidence>
<evidence type="ECO:0000313" key="3">
    <source>
        <dbReference type="Proteomes" id="UP000546324"/>
    </source>
</evidence>